<gene>
    <name evidence="2" type="ORF">NDU88_002218</name>
</gene>
<comment type="caution">
    <text evidence="2">The sequence shown here is derived from an EMBL/GenBank/DDBJ whole genome shotgun (WGS) entry which is preliminary data.</text>
</comment>
<feature type="region of interest" description="Disordered" evidence="1">
    <location>
        <begin position="22"/>
        <end position="121"/>
    </location>
</feature>
<evidence type="ECO:0000256" key="1">
    <source>
        <dbReference type="SAM" id="MobiDB-lite"/>
    </source>
</evidence>
<reference evidence="2" key="1">
    <citation type="journal article" date="2022" name="bioRxiv">
        <title>Sequencing and chromosome-scale assembly of the giantPleurodeles waltlgenome.</title>
        <authorList>
            <person name="Brown T."/>
            <person name="Elewa A."/>
            <person name="Iarovenko S."/>
            <person name="Subramanian E."/>
            <person name="Araus A.J."/>
            <person name="Petzold A."/>
            <person name="Susuki M."/>
            <person name="Suzuki K.-i.T."/>
            <person name="Hayashi T."/>
            <person name="Toyoda A."/>
            <person name="Oliveira C."/>
            <person name="Osipova E."/>
            <person name="Leigh N.D."/>
            <person name="Simon A."/>
            <person name="Yun M.H."/>
        </authorList>
    </citation>
    <scope>NUCLEOTIDE SEQUENCE</scope>
    <source>
        <strain evidence="2">20211129_DDA</strain>
        <tissue evidence="2">Liver</tissue>
    </source>
</reference>
<evidence type="ECO:0000313" key="2">
    <source>
        <dbReference type="EMBL" id="KAJ1185425.1"/>
    </source>
</evidence>
<proteinExistence type="predicted"/>
<accession>A0AAV7U8S8</accession>
<organism evidence="2 3">
    <name type="scientific">Pleurodeles waltl</name>
    <name type="common">Iberian ribbed newt</name>
    <dbReference type="NCBI Taxonomy" id="8319"/>
    <lineage>
        <taxon>Eukaryota</taxon>
        <taxon>Metazoa</taxon>
        <taxon>Chordata</taxon>
        <taxon>Craniata</taxon>
        <taxon>Vertebrata</taxon>
        <taxon>Euteleostomi</taxon>
        <taxon>Amphibia</taxon>
        <taxon>Batrachia</taxon>
        <taxon>Caudata</taxon>
        <taxon>Salamandroidea</taxon>
        <taxon>Salamandridae</taxon>
        <taxon>Pleurodelinae</taxon>
        <taxon>Pleurodeles</taxon>
    </lineage>
</organism>
<evidence type="ECO:0000313" key="3">
    <source>
        <dbReference type="Proteomes" id="UP001066276"/>
    </source>
</evidence>
<feature type="compositionally biased region" description="Basic and acidic residues" evidence="1">
    <location>
        <begin position="41"/>
        <end position="56"/>
    </location>
</feature>
<protein>
    <submittedName>
        <fullName evidence="2">Uncharacterized protein</fullName>
    </submittedName>
</protein>
<dbReference type="Proteomes" id="UP001066276">
    <property type="component" value="Chromosome 3_1"/>
</dbReference>
<feature type="compositionally biased region" description="Basic and acidic residues" evidence="1">
    <location>
        <begin position="101"/>
        <end position="121"/>
    </location>
</feature>
<dbReference type="EMBL" id="JANPWB010000005">
    <property type="protein sequence ID" value="KAJ1185425.1"/>
    <property type="molecule type" value="Genomic_DNA"/>
</dbReference>
<sequence>MPVPDRSEAKWRVGPVFEVVLEENQPMPAGPAGSGVHHTSGRSDRVPHPGRDRAPLDDAPQGTRRASLAPRDSGKQSPVAHIHRVHRLGRGDVLGSSAPQDARRALRFPGKEDPVGATTEK</sequence>
<name>A0AAV7U8S8_PLEWA</name>
<dbReference type="AlphaFoldDB" id="A0AAV7U8S8"/>
<keyword evidence="3" id="KW-1185">Reference proteome</keyword>